<dbReference type="CDD" id="cd00167">
    <property type="entry name" value="SANT"/>
    <property type="match status" value="4"/>
</dbReference>
<reference evidence="9 10" key="1">
    <citation type="journal article" date="2012" name="Proc. Natl. Acad. Sci. U.S.A.">
        <title>Comparative genomics of Ceriporiopsis subvermispora and Phanerochaete chrysosporium provide insight into selective ligninolysis.</title>
        <authorList>
            <person name="Fernandez-Fueyo E."/>
            <person name="Ruiz-Duenas F.J."/>
            <person name="Ferreira P."/>
            <person name="Floudas D."/>
            <person name="Hibbett D.S."/>
            <person name="Canessa P."/>
            <person name="Larrondo L.F."/>
            <person name="James T.Y."/>
            <person name="Seelenfreund D."/>
            <person name="Lobos S."/>
            <person name="Polanco R."/>
            <person name="Tello M."/>
            <person name="Honda Y."/>
            <person name="Watanabe T."/>
            <person name="Watanabe T."/>
            <person name="Ryu J.S."/>
            <person name="Kubicek C.P."/>
            <person name="Schmoll M."/>
            <person name="Gaskell J."/>
            <person name="Hammel K.E."/>
            <person name="St John F.J."/>
            <person name="Vanden Wymelenberg A."/>
            <person name="Sabat G."/>
            <person name="Splinter BonDurant S."/>
            <person name="Syed K."/>
            <person name="Yadav J.S."/>
            <person name="Doddapaneni H."/>
            <person name="Subramanian V."/>
            <person name="Lavin J.L."/>
            <person name="Oguiza J.A."/>
            <person name="Perez G."/>
            <person name="Pisabarro A.G."/>
            <person name="Ramirez L."/>
            <person name="Santoyo F."/>
            <person name="Master E."/>
            <person name="Coutinho P.M."/>
            <person name="Henrissat B."/>
            <person name="Lombard V."/>
            <person name="Magnuson J.K."/>
            <person name="Kuees U."/>
            <person name="Hori C."/>
            <person name="Igarashi K."/>
            <person name="Samejima M."/>
            <person name="Held B.W."/>
            <person name="Barry K.W."/>
            <person name="LaButti K.M."/>
            <person name="Lapidus A."/>
            <person name="Lindquist E.A."/>
            <person name="Lucas S.M."/>
            <person name="Riley R."/>
            <person name="Salamov A.A."/>
            <person name="Hoffmeister D."/>
            <person name="Schwenk D."/>
            <person name="Hadar Y."/>
            <person name="Yarden O."/>
            <person name="de Vries R.P."/>
            <person name="Wiebenga A."/>
            <person name="Stenlid J."/>
            <person name="Eastwood D."/>
            <person name="Grigoriev I.V."/>
            <person name="Berka R.M."/>
            <person name="Blanchette R.A."/>
            <person name="Kersten P."/>
            <person name="Martinez A.T."/>
            <person name="Vicuna R."/>
            <person name="Cullen D."/>
        </authorList>
    </citation>
    <scope>NUCLEOTIDE SEQUENCE [LARGE SCALE GENOMIC DNA]</scope>
    <source>
        <strain evidence="9 10">B</strain>
    </source>
</reference>
<feature type="compositionally biased region" description="Polar residues" evidence="5">
    <location>
        <begin position="543"/>
        <end position="554"/>
    </location>
</feature>
<dbReference type="PANTHER" id="PTHR46621:SF1">
    <property type="entry name" value="SNRNA-ACTIVATING PROTEIN COMPLEX SUBUNIT 4"/>
    <property type="match status" value="1"/>
</dbReference>
<feature type="domain" description="Myb-like" evidence="6">
    <location>
        <begin position="246"/>
        <end position="290"/>
    </location>
</feature>
<keyword evidence="3" id="KW-0804">Transcription</keyword>
<name>M2RRP7_CERS8</name>
<feature type="region of interest" description="Disordered" evidence="5">
    <location>
        <begin position="398"/>
        <end position="417"/>
    </location>
</feature>
<feature type="compositionally biased region" description="Polar residues" evidence="5">
    <location>
        <begin position="563"/>
        <end position="573"/>
    </location>
</feature>
<dbReference type="PROSITE" id="PS51294">
    <property type="entry name" value="HTH_MYB"/>
    <property type="match status" value="3"/>
</dbReference>
<dbReference type="InterPro" id="IPR009057">
    <property type="entry name" value="Homeodomain-like_sf"/>
</dbReference>
<dbReference type="GO" id="GO:0042796">
    <property type="term" value="P:snRNA transcription by RNA polymerase III"/>
    <property type="evidence" value="ECO:0007669"/>
    <property type="project" value="TreeGrafter"/>
</dbReference>
<dbReference type="InterPro" id="IPR017884">
    <property type="entry name" value="SANT_dom"/>
</dbReference>
<feature type="domain" description="HTH myb-type" evidence="8">
    <location>
        <begin position="238"/>
        <end position="290"/>
    </location>
</feature>
<dbReference type="HOGENOM" id="CLU_341940_0_0_1"/>
<feature type="compositionally biased region" description="Basic residues" evidence="5">
    <location>
        <begin position="747"/>
        <end position="762"/>
    </location>
</feature>
<dbReference type="GO" id="GO:0001006">
    <property type="term" value="F:RNA polymerase III type 3 promoter sequence-specific DNA binding"/>
    <property type="evidence" value="ECO:0007669"/>
    <property type="project" value="TreeGrafter"/>
</dbReference>
<feature type="compositionally biased region" description="Polar residues" evidence="5">
    <location>
        <begin position="457"/>
        <end position="467"/>
    </location>
</feature>
<evidence type="ECO:0000256" key="1">
    <source>
        <dbReference type="ARBA" id="ARBA00023015"/>
    </source>
</evidence>
<dbReference type="GO" id="GO:0000978">
    <property type="term" value="F:RNA polymerase II cis-regulatory region sequence-specific DNA binding"/>
    <property type="evidence" value="ECO:0007669"/>
    <property type="project" value="TreeGrafter"/>
</dbReference>
<feature type="compositionally biased region" description="Polar residues" evidence="5">
    <location>
        <begin position="763"/>
        <end position="777"/>
    </location>
</feature>
<keyword evidence="2" id="KW-0238">DNA-binding</keyword>
<dbReference type="GO" id="GO:0042795">
    <property type="term" value="P:snRNA transcription by RNA polymerase II"/>
    <property type="evidence" value="ECO:0007669"/>
    <property type="project" value="TreeGrafter"/>
</dbReference>
<dbReference type="EMBL" id="KB445792">
    <property type="protein sequence ID" value="EMD41117.1"/>
    <property type="molecule type" value="Genomic_DNA"/>
</dbReference>
<evidence type="ECO:0000313" key="10">
    <source>
        <dbReference type="Proteomes" id="UP000016930"/>
    </source>
</evidence>
<evidence type="ECO:0000259" key="6">
    <source>
        <dbReference type="PROSITE" id="PS50090"/>
    </source>
</evidence>
<sequence>MAAPEVKELAQKAAQANKDHQYALKVYTERLEAELEIVDRLLAMADVSDHEDDLELDAGGTVMVPSSVKARTPVNSGDLLSELSPFHDDAARRQQYVDWTVIHPMKPTELEALADAVRSENYRLHALDAQRRGHPAFGGLNDFPPGYFELNKDGIDWERVAMKVSSSNPAATQRTAPECKIRWLGERHPRFNHTQWTQSEIAKLRALTEGAKEGEIDWVEIAAKLGTRRTPLDCMRHAIIRRTHTWTPEYDRKLLQAVKIYGSDNWSLVARMVSEDATPQQCQNRYLRSLDPGIRRGGWTEDEDEKLRQAVAVFGHSWSEVSTFVAGRTNEQCRDRYQEYLSPYSSRARWTDEMEQLLLDAVEKIGYGKWREISEMVGHGRTDTMCRTRYSLLMKRREAATATPPVPPEPPGHGHIIDLTETEPEAQCTPSGSAPVAQPITFIHAPTPAAQIPPVSTIEQTSTNSGSEAPAAKPKPKPRRRKAAPAGSNMPDDGNANLAGQDSLGRTEEPSAAPNAAPQVRKPKPKPRPKKPAPIPASGEGENITSQLTDQTAAASEHPGPNADSTTTPSSAPEVQRPKPKPRPKKTTAAAAENNSEPPTQMEGASHLNNSAQSGTEQASNADPTPIEEPTHSRPPPRPRKDTKRPTPSDTVEGPAPKKRRTGKLGAKLAPSPQVSAPAEIPAPSRTTGEADSNPPYLSPRTSQDNVPSIEGPPGPQDNPDLSAEALAGSARTETPAVKSIPIARPQRGRGRKPAPARRSTKTTRTGMPESSTQLEDTLNADIAPRDATSYQDGQGQLQAEANEVPTDDHRRRPRRAAAVRSGYSSMKS</sequence>
<dbReference type="Proteomes" id="UP000016930">
    <property type="component" value="Unassembled WGS sequence"/>
</dbReference>
<feature type="domain" description="SANT" evidence="7">
    <location>
        <begin position="294"/>
        <end position="347"/>
    </location>
</feature>
<dbReference type="Gene3D" id="1.10.10.60">
    <property type="entry name" value="Homeodomain-like"/>
    <property type="match status" value="4"/>
</dbReference>
<dbReference type="InterPro" id="IPR017930">
    <property type="entry name" value="Myb_dom"/>
</dbReference>
<evidence type="ECO:0000256" key="3">
    <source>
        <dbReference type="ARBA" id="ARBA00023163"/>
    </source>
</evidence>
<evidence type="ECO:0000256" key="4">
    <source>
        <dbReference type="ARBA" id="ARBA00023242"/>
    </source>
</evidence>
<dbReference type="PROSITE" id="PS51293">
    <property type="entry name" value="SANT"/>
    <property type="match status" value="1"/>
</dbReference>
<dbReference type="InterPro" id="IPR001005">
    <property type="entry name" value="SANT/Myb"/>
</dbReference>
<feature type="compositionally biased region" description="Polar residues" evidence="5">
    <location>
        <begin position="789"/>
        <end position="800"/>
    </location>
</feature>
<feature type="domain" description="Myb-like" evidence="6">
    <location>
        <begin position="342"/>
        <end position="394"/>
    </location>
</feature>
<dbReference type="PANTHER" id="PTHR46621">
    <property type="entry name" value="SNRNA-ACTIVATING PROTEIN COMPLEX SUBUNIT 4"/>
    <property type="match status" value="1"/>
</dbReference>
<dbReference type="OrthoDB" id="2143914at2759"/>
<accession>M2RRP7</accession>
<feature type="compositionally biased region" description="Basic residues" evidence="5">
    <location>
        <begin position="474"/>
        <end position="483"/>
    </location>
</feature>
<dbReference type="AlphaFoldDB" id="M2RRP7"/>
<keyword evidence="1" id="KW-0805">Transcription regulation</keyword>
<evidence type="ECO:0000313" key="9">
    <source>
        <dbReference type="EMBL" id="EMD41117.1"/>
    </source>
</evidence>
<feature type="domain" description="Myb-like" evidence="6">
    <location>
        <begin position="291"/>
        <end position="341"/>
    </location>
</feature>
<proteinExistence type="predicted"/>
<keyword evidence="4" id="KW-0539">Nucleus</keyword>
<feature type="domain" description="HTH myb-type" evidence="8">
    <location>
        <begin position="347"/>
        <end position="398"/>
    </location>
</feature>
<dbReference type="PROSITE" id="PS50090">
    <property type="entry name" value="MYB_LIKE"/>
    <property type="match status" value="3"/>
</dbReference>
<dbReference type="GO" id="GO:0019185">
    <property type="term" value="C:snRNA-activating protein complex"/>
    <property type="evidence" value="ECO:0007669"/>
    <property type="project" value="TreeGrafter"/>
</dbReference>
<evidence type="ECO:0000256" key="5">
    <source>
        <dbReference type="SAM" id="MobiDB-lite"/>
    </source>
</evidence>
<dbReference type="SMART" id="SM00717">
    <property type="entry name" value="SANT"/>
    <property type="match status" value="5"/>
</dbReference>
<feature type="compositionally biased region" description="Basic residues" evidence="5">
    <location>
        <begin position="521"/>
        <end position="531"/>
    </location>
</feature>
<feature type="compositionally biased region" description="Polar residues" evidence="5">
    <location>
        <begin position="607"/>
        <end position="623"/>
    </location>
</feature>
<evidence type="ECO:0000256" key="2">
    <source>
        <dbReference type="ARBA" id="ARBA00023125"/>
    </source>
</evidence>
<gene>
    <name evidence="9" type="ORF">CERSUDRAFT_91875</name>
</gene>
<dbReference type="Pfam" id="PF00249">
    <property type="entry name" value="Myb_DNA-binding"/>
    <property type="match status" value="3"/>
</dbReference>
<organism evidence="9 10">
    <name type="scientific">Ceriporiopsis subvermispora (strain B)</name>
    <name type="common">White-rot fungus</name>
    <name type="synonym">Gelatoporia subvermispora</name>
    <dbReference type="NCBI Taxonomy" id="914234"/>
    <lineage>
        <taxon>Eukaryota</taxon>
        <taxon>Fungi</taxon>
        <taxon>Dikarya</taxon>
        <taxon>Basidiomycota</taxon>
        <taxon>Agaricomycotina</taxon>
        <taxon>Agaricomycetes</taxon>
        <taxon>Polyporales</taxon>
        <taxon>Gelatoporiaceae</taxon>
        <taxon>Gelatoporia</taxon>
    </lineage>
</organism>
<keyword evidence="10" id="KW-1185">Reference proteome</keyword>
<dbReference type="SUPFAM" id="SSF46689">
    <property type="entry name" value="Homeodomain-like"/>
    <property type="match status" value="4"/>
</dbReference>
<evidence type="ECO:0000259" key="7">
    <source>
        <dbReference type="PROSITE" id="PS51293"/>
    </source>
</evidence>
<protein>
    <submittedName>
        <fullName evidence="9">Uncharacterized protein</fullName>
    </submittedName>
</protein>
<feature type="region of interest" description="Disordered" evidence="5">
    <location>
        <begin position="456"/>
        <end position="829"/>
    </location>
</feature>
<dbReference type="InterPro" id="IPR051575">
    <property type="entry name" value="Myb-like_DNA-bd"/>
</dbReference>
<feature type="domain" description="HTH myb-type" evidence="8">
    <location>
        <begin position="291"/>
        <end position="345"/>
    </location>
</feature>
<evidence type="ECO:0000259" key="8">
    <source>
        <dbReference type="PROSITE" id="PS51294"/>
    </source>
</evidence>
<dbReference type="STRING" id="914234.M2RRP7"/>